<comment type="subcellular location">
    <subcellularLocation>
        <location evidence="1">Membrane</location>
        <topology evidence="1">Multi-pass membrane protein</topology>
    </subcellularLocation>
</comment>
<proteinExistence type="predicted"/>
<organism evidence="10 11">
    <name type="scientific">Populibacterium corticicola</name>
    <dbReference type="NCBI Taxonomy" id="1812826"/>
    <lineage>
        <taxon>Bacteria</taxon>
        <taxon>Bacillati</taxon>
        <taxon>Actinomycetota</taxon>
        <taxon>Actinomycetes</taxon>
        <taxon>Micrococcales</taxon>
        <taxon>Jonesiaceae</taxon>
        <taxon>Populibacterium</taxon>
    </lineage>
</organism>
<keyword evidence="11" id="KW-1185">Reference proteome</keyword>
<dbReference type="Proteomes" id="UP001597391">
    <property type="component" value="Unassembled WGS sequence"/>
</dbReference>
<evidence type="ECO:0000256" key="7">
    <source>
        <dbReference type="SAM" id="Phobius"/>
    </source>
</evidence>
<evidence type="ECO:0000259" key="8">
    <source>
        <dbReference type="Pfam" id="PF05154"/>
    </source>
</evidence>
<dbReference type="RefSeq" id="WP_377466964.1">
    <property type="nucleotide sequence ID" value="NZ_JBHUOP010000004.1"/>
</dbReference>
<keyword evidence="5 7" id="KW-0472">Membrane</keyword>
<feature type="transmembrane region" description="Helical" evidence="7">
    <location>
        <begin position="142"/>
        <end position="160"/>
    </location>
</feature>
<dbReference type="EMBL" id="JBHUOP010000004">
    <property type="protein sequence ID" value="MFD2841040.1"/>
    <property type="molecule type" value="Genomic_DNA"/>
</dbReference>
<feature type="transmembrane region" description="Helical" evidence="7">
    <location>
        <begin position="99"/>
        <end position="121"/>
    </location>
</feature>
<feature type="domain" description="DUF2510" evidence="9">
    <location>
        <begin position="10"/>
        <end position="42"/>
    </location>
</feature>
<evidence type="ECO:0000256" key="1">
    <source>
        <dbReference type="ARBA" id="ARBA00004141"/>
    </source>
</evidence>
<protein>
    <submittedName>
        <fullName evidence="10">NINE protein</fullName>
    </submittedName>
</protein>
<evidence type="ECO:0000256" key="4">
    <source>
        <dbReference type="ARBA" id="ARBA00022989"/>
    </source>
</evidence>
<keyword evidence="4 7" id="KW-1133">Transmembrane helix</keyword>
<dbReference type="InterPro" id="IPR007829">
    <property type="entry name" value="TM2"/>
</dbReference>
<accession>A0ABW5XEY6</accession>
<evidence type="ECO:0000256" key="3">
    <source>
        <dbReference type="ARBA" id="ARBA00022729"/>
    </source>
</evidence>
<keyword evidence="6" id="KW-0325">Glycoprotein</keyword>
<feature type="domain" description="TM2" evidence="8">
    <location>
        <begin position="70"/>
        <end position="118"/>
    </location>
</feature>
<dbReference type="Pfam" id="PF05154">
    <property type="entry name" value="TM2"/>
    <property type="match status" value="1"/>
</dbReference>
<evidence type="ECO:0000259" key="9">
    <source>
        <dbReference type="Pfam" id="PF10708"/>
    </source>
</evidence>
<evidence type="ECO:0000256" key="6">
    <source>
        <dbReference type="ARBA" id="ARBA00023180"/>
    </source>
</evidence>
<evidence type="ECO:0000313" key="10">
    <source>
        <dbReference type="EMBL" id="MFD2841040.1"/>
    </source>
</evidence>
<feature type="transmembrane region" description="Helical" evidence="7">
    <location>
        <begin position="73"/>
        <end position="93"/>
    </location>
</feature>
<dbReference type="InterPro" id="IPR050932">
    <property type="entry name" value="TM2D1-3-like"/>
</dbReference>
<gene>
    <name evidence="10" type="ORF">ACFSYH_10745</name>
</gene>
<dbReference type="PANTHER" id="PTHR21016:SF7">
    <property type="entry name" value="TM2 DOMAIN-CONTAINING PROTEIN 3"/>
    <property type="match status" value="1"/>
</dbReference>
<keyword evidence="2 7" id="KW-0812">Transmembrane</keyword>
<evidence type="ECO:0000256" key="5">
    <source>
        <dbReference type="ARBA" id="ARBA00023136"/>
    </source>
</evidence>
<name>A0ABW5XEY6_9MICO</name>
<dbReference type="InterPro" id="IPR018929">
    <property type="entry name" value="DUF2510"/>
</dbReference>
<dbReference type="PANTHER" id="PTHR21016">
    <property type="entry name" value="BETA-AMYLOID BINDING PROTEIN-RELATED"/>
    <property type="match status" value="1"/>
</dbReference>
<reference evidence="11" key="1">
    <citation type="journal article" date="2019" name="Int. J. Syst. Evol. Microbiol.">
        <title>The Global Catalogue of Microorganisms (GCM) 10K type strain sequencing project: providing services to taxonomists for standard genome sequencing and annotation.</title>
        <authorList>
            <consortium name="The Broad Institute Genomics Platform"/>
            <consortium name="The Broad Institute Genome Sequencing Center for Infectious Disease"/>
            <person name="Wu L."/>
            <person name="Ma J."/>
        </authorList>
    </citation>
    <scope>NUCLEOTIDE SEQUENCE [LARGE SCALE GENOMIC DNA]</scope>
    <source>
        <strain evidence="11">KCTC 33576</strain>
    </source>
</reference>
<sequence>MTQNGQSPVPGWYADPQNPAQLRWWDGQQWTEQVQAAGAAQAGQPAYGGADPYGSGQYNAYGAGDPNVSDKKFLVAWLLSLLLGTLGVDRFYVGKVGTGILKLITIGGFGIWALIDLILILTGSFTDKQGRQLGDRPQSMGLYWGITVGLWVLGIIYNAAVLPGMLDEFNTTFEQQLEQQLQELEQ</sequence>
<evidence type="ECO:0000313" key="11">
    <source>
        <dbReference type="Proteomes" id="UP001597391"/>
    </source>
</evidence>
<evidence type="ECO:0000256" key="2">
    <source>
        <dbReference type="ARBA" id="ARBA00022692"/>
    </source>
</evidence>
<comment type="caution">
    <text evidence="10">The sequence shown here is derived from an EMBL/GenBank/DDBJ whole genome shotgun (WGS) entry which is preliminary data.</text>
</comment>
<keyword evidence="3" id="KW-0732">Signal</keyword>
<dbReference type="Pfam" id="PF10708">
    <property type="entry name" value="DUF2510"/>
    <property type="match status" value="1"/>
</dbReference>